<feature type="region of interest" description="Disordered" evidence="1">
    <location>
        <begin position="169"/>
        <end position="193"/>
    </location>
</feature>
<gene>
    <name evidence="2" type="ORF">SAMN05444351_3425</name>
</gene>
<sequence length="193" mass="20583">MKPVDPVGQPGEVRLTFSRLADRRPVETVVERDDGVVFAMRGAGGGSDLPHDLVHALVETELGMADGIWGCVADGVVWGSMRHVSGRQPPHAAERSARLKRERAAAIQRAEGVADLVARSARGAQVLPGEAAGLGLPPDRLAAAADALADAGRRWRALPVGETWTLDWRPLVSSRGRPPAPPASRPRGRRRGR</sequence>
<name>A0A1M5N6H1_9ACTN</name>
<dbReference type="Proteomes" id="UP000184471">
    <property type="component" value="Unassembled WGS sequence"/>
</dbReference>
<evidence type="ECO:0000313" key="2">
    <source>
        <dbReference type="EMBL" id="SHG85057.1"/>
    </source>
</evidence>
<organism evidence="2 3">
    <name type="scientific">Geodermatophilus nigrescens</name>
    <dbReference type="NCBI Taxonomy" id="1070870"/>
    <lineage>
        <taxon>Bacteria</taxon>
        <taxon>Bacillati</taxon>
        <taxon>Actinomycetota</taxon>
        <taxon>Actinomycetes</taxon>
        <taxon>Geodermatophilales</taxon>
        <taxon>Geodermatophilaceae</taxon>
        <taxon>Geodermatophilus</taxon>
    </lineage>
</organism>
<evidence type="ECO:0000313" key="3">
    <source>
        <dbReference type="Proteomes" id="UP000184471"/>
    </source>
</evidence>
<dbReference type="EMBL" id="FQVX01000003">
    <property type="protein sequence ID" value="SHG85057.1"/>
    <property type="molecule type" value="Genomic_DNA"/>
</dbReference>
<accession>A0A1M5N6H1</accession>
<proteinExistence type="predicted"/>
<reference evidence="2 3" key="1">
    <citation type="submission" date="2016-11" db="EMBL/GenBank/DDBJ databases">
        <authorList>
            <person name="Jaros S."/>
            <person name="Januszkiewicz K."/>
            <person name="Wedrychowicz H."/>
        </authorList>
    </citation>
    <scope>NUCLEOTIDE SEQUENCE [LARGE SCALE GENOMIC DNA]</scope>
    <source>
        <strain evidence="2 3">DSM 45408</strain>
    </source>
</reference>
<evidence type="ECO:0000256" key="1">
    <source>
        <dbReference type="SAM" id="MobiDB-lite"/>
    </source>
</evidence>
<protein>
    <submittedName>
        <fullName evidence="2">Uncharacterized protein</fullName>
    </submittedName>
</protein>
<dbReference type="STRING" id="1070870.SAMN05444351_3425"/>
<dbReference type="AlphaFoldDB" id="A0A1M5N6H1"/>
<keyword evidence="3" id="KW-1185">Reference proteome</keyword>